<dbReference type="KEGG" id="mff:MFFC18_15230"/>
<dbReference type="STRING" id="980251.GCA_001642875_02545"/>
<dbReference type="GO" id="GO:0000166">
    <property type="term" value="F:nucleotide binding"/>
    <property type="evidence" value="ECO:0007669"/>
    <property type="project" value="InterPro"/>
</dbReference>
<dbReference type="InterPro" id="IPR043906">
    <property type="entry name" value="Gfo/Idh/MocA_OxRdtase_bact_C"/>
</dbReference>
<dbReference type="NCBIfam" id="TIGR01409">
    <property type="entry name" value="TAT_signal_seq"/>
    <property type="match status" value="1"/>
</dbReference>
<dbReference type="SUPFAM" id="SSF55347">
    <property type="entry name" value="Glyceraldehyde-3-phosphate dehydrogenase-like, C-terminal domain"/>
    <property type="match status" value="1"/>
</dbReference>
<evidence type="ECO:0000313" key="4">
    <source>
        <dbReference type="Proteomes" id="UP000322214"/>
    </source>
</evidence>
<dbReference type="GO" id="GO:0050112">
    <property type="term" value="F:inositol 2-dehydrogenase (NAD+) activity"/>
    <property type="evidence" value="ECO:0007669"/>
    <property type="project" value="UniProtKB-EC"/>
</dbReference>
<evidence type="ECO:0000313" key="3">
    <source>
        <dbReference type="EMBL" id="QEG21665.1"/>
    </source>
</evidence>
<sequence>MSNKTSRRGFMKASAATAAGGYLMSNPLTSHAMAPGYRSPNEQPVVGFIGTGIRYHTYLGKAALKHAPCAALADVDSMQAGRALQVVMDAHREAGHPLDTRAHEDYRKVLDRKDIDAVVIGCVDHWHSKVAIDALLAGKDVYCEKPLTLTIREGQQILKVLEKTGRVFQVGTQQRNEFNQLFVKAAAMMREGRIGKCKKVTVALGPSRECDALPQVDPPKHLNWDLWQGQCEVKPYREAPTMTDVTGWGAGHNFGRGHRYYRWFYEYSGGKMTDWGAHHIDIALWALDRLGDDAGKIKINPVSSYHPVPLDDKGMPTSDDRFNTAVNFQVDLTFDDGLEMRVCDVTDGFGNGIMFEGEKGRYFVNRGKLTGKPVEDLEKNPLDESKIGALYASGKRPESNNMGCFFDCIKSRETPSSDVASHHKAMNVCHAINVALRLGREVVYDTKAEDFGDDALANSFIERQQRKGFEINVS</sequence>
<dbReference type="InterPro" id="IPR019546">
    <property type="entry name" value="TAT_signal_bac_arc"/>
</dbReference>
<gene>
    <name evidence="3" type="primary">iolG_1</name>
    <name evidence="3" type="ORF">MFFC18_15230</name>
</gene>
<keyword evidence="3" id="KW-0560">Oxidoreductase</keyword>
<dbReference type="PANTHER" id="PTHR43818:SF5">
    <property type="entry name" value="OXIDOREDUCTASE FAMILY PROTEIN"/>
    <property type="match status" value="1"/>
</dbReference>
<reference evidence="3 4" key="1">
    <citation type="submission" date="2019-08" db="EMBL/GenBank/DDBJ databases">
        <title>Deep-cultivation of Planctomycetes and their phenomic and genomic characterization uncovers novel biology.</title>
        <authorList>
            <person name="Wiegand S."/>
            <person name="Jogler M."/>
            <person name="Boedeker C."/>
            <person name="Pinto D."/>
            <person name="Vollmers J."/>
            <person name="Rivas-Marin E."/>
            <person name="Kohn T."/>
            <person name="Peeters S.H."/>
            <person name="Heuer A."/>
            <person name="Rast P."/>
            <person name="Oberbeckmann S."/>
            <person name="Bunk B."/>
            <person name="Jeske O."/>
            <person name="Meyerdierks A."/>
            <person name="Storesund J.E."/>
            <person name="Kallscheuer N."/>
            <person name="Luecker S."/>
            <person name="Lage O.M."/>
            <person name="Pohl T."/>
            <person name="Merkel B.J."/>
            <person name="Hornburger P."/>
            <person name="Mueller R.-W."/>
            <person name="Bruemmer F."/>
            <person name="Labrenz M."/>
            <person name="Spormann A.M."/>
            <person name="Op den Camp H."/>
            <person name="Overmann J."/>
            <person name="Amann R."/>
            <person name="Jetten M.S.M."/>
            <person name="Mascher T."/>
            <person name="Medema M.H."/>
            <person name="Devos D.P."/>
            <person name="Kaster A.-K."/>
            <person name="Ovreas L."/>
            <person name="Rohde M."/>
            <person name="Galperin M.Y."/>
            <person name="Jogler C."/>
        </authorList>
    </citation>
    <scope>NUCLEOTIDE SEQUENCE [LARGE SCALE GENOMIC DNA]</scope>
    <source>
        <strain evidence="3 4">FC18</strain>
    </source>
</reference>
<accession>A0A5B9P8W7</accession>
<proteinExistence type="predicted"/>
<dbReference type="EMBL" id="CP042912">
    <property type="protein sequence ID" value="QEG21665.1"/>
    <property type="molecule type" value="Genomic_DNA"/>
</dbReference>
<dbReference type="AlphaFoldDB" id="A0A5B9P8W7"/>
<dbReference type="InterPro" id="IPR050463">
    <property type="entry name" value="Gfo/Idh/MocA_oxidrdct_glycsds"/>
</dbReference>
<feature type="domain" description="Gfo/Idh/MocA-like oxidoreductase N-terminal" evidence="1">
    <location>
        <begin position="46"/>
        <end position="171"/>
    </location>
</feature>
<dbReference type="Gene3D" id="3.30.360.10">
    <property type="entry name" value="Dihydrodipicolinate Reductase, domain 2"/>
    <property type="match status" value="1"/>
</dbReference>
<keyword evidence="4" id="KW-1185">Reference proteome</keyword>
<feature type="domain" description="Gfo/Idh/MocA-like oxidoreductase bacterial type C-terminal" evidence="2">
    <location>
        <begin position="213"/>
        <end position="470"/>
    </location>
</feature>
<evidence type="ECO:0000259" key="2">
    <source>
        <dbReference type="Pfam" id="PF19051"/>
    </source>
</evidence>
<name>A0A5B9P8W7_9BACT</name>
<dbReference type="OrthoDB" id="9788246at2"/>
<dbReference type="Gene3D" id="3.40.50.720">
    <property type="entry name" value="NAD(P)-binding Rossmann-like Domain"/>
    <property type="match status" value="1"/>
</dbReference>
<dbReference type="RefSeq" id="WP_075084975.1">
    <property type="nucleotide sequence ID" value="NZ_CP042912.1"/>
</dbReference>
<dbReference type="Pfam" id="PF19051">
    <property type="entry name" value="GFO_IDH_MocA_C2"/>
    <property type="match status" value="1"/>
</dbReference>
<organism evidence="3 4">
    <name type="scientific">Mariniblastus fucicola</name>
    <dbReference type="NCBI Taxonomy" id="980251"/>
    <lineage>
        <taxon>Bacteria</taxon>
        <taxon>Pseudomonadati</taxon>
        <taxon>Planctomycetota</taxon>
        <taxon>Planctomycetia</taxon>
        <taxon>Pirellulales</taxon>
        <taxon>Pirellulaceae</taxon>
        <taxon>Mariniblastus</taxon>
    </lineage>
</organism>
<protein>
    <submittedName>
        <fullName evidence="3">Inositol 2-dehydrogenase</fullName>
        <ecNumber evidence="3">1.1.1.18</ecNumber>
    </submittedName>
</protein>
<dbReference type="Pfam" id="PF01408">
    <property type="entry name" value="GFO_IDH_MocA"/>
    <property type="match status" value="1"/>
</dbReference>
<evidence type="ECO:0000259" key="1">
    <source>
        <dbReference type="Pfam" id="PF01408"/>
    </source>
</evidence>
<dbReference type="PROSITE" id="PS51318">
    <property type="entry name" value="TAT"/>
    <property type="match status" value="1"/>
</dbReference>
<dbReference type="InterPro" id="IPR006311">
    <property type="entry name" value="TAT_signal"/>
</dbReference>
<dbReference type="SUPFAM" id="SSF51735">
    <property type="entry name" value="NAD(P)-binding Rossmann-fold domains"/>
    <property type="match status" value="1"/>
</dbReference>
<dbReference type="PANTHER" id="PTHR43818">
    <property type="entry name" value="BCDNA.GH03377"/>
    <property type="match status" value="1"/>
</dbReference>
<dbReference type="InterPro" id="IPR036291">
    <property type="entry name" value="NAD(P)-bd_dom_sf"/>
</dbReference>
<dbReference type="EC" id="1.1.1.18" evidence="3"/>
<dbReference type="Proteomes" id="UP000322214">
    <property type="component" value="Chromosome"/>
</dbReference>
<dbReference type="InterPro" id="IPR000683">
    <property type="entry name" value="Gfo/Idh/MocA-like_OxRdtase_N"/>
</dbReference>